<evidence type="ECO:0000313" key="1">
    <source>
        <dbReference type="EMBL" id="OGZ93975.1"/>
    </source>
</evidence>
<dbReference type="EMBL" id="MHQC01000046">
    <property type="protein sequence ID" value="OGZ93975.1"/>
    <property type="molecule type" value="Genomic_DNA"/>
</dbReference>
<accession>A0A1G2K3L1</accession>
<gene>
    <name evidence="1" type="ORF">A2633_00850</name>
</gene>
<sequence length="454" mass="48025">MIHIMNKINWKRTLLLYFVIAVVAFSATRVEHSAYGSVPTLKVEPGTQPAPGLAPQNAKTITFTKVKLTAVDGDVVIRNLVIQNTGLSDDDVFSKVGFIGTPAYIAGTAFNTNHLYETKTSFTIKASTTVELTLYGDMASSLSSWQGQKAALGLLRIDTDAPIIGTLPIVGPAQTINSTIVIGTLTTSAGPQDPARSKALELGTKRVVFTSTKVAVDGAEPIILKSAKWTQLGSVAIADLANVKAIVTLKDVVKEFAVTISTDGKDYSADFGSSIVMDKGDTAEVAILGDVVSGAGRTVSFKLMGSNVKGLGGTYGYNIKAATTHTGYTHTVGSGSLSVSPANLLSYMGEPKLGEIILTVKGEPIEISEFGIALTSGARTKVKLWDGWGNAVAGPVDSSSDGRVLWRQVWTAKEGTNKYYVTSTDLGSFEDKFWVRGIGKNTKKEYSVTGLPTP</sequence>
<organism evidence="1 2">
    <name type="scientific">Candidatus Sungbacteria bacterium RIFCSPHIGHO2_01_FULL_47_32</name>
    <dbReference type="NCBI Taxonomy" id="1802264"/>
    <lineage>
        <taxon>Bacteria</taxon>
        <taxon>Candidatus Sungiibacteriota</taxon>
    </lineage>
</organism>
<dbReference type="Proteomes" id="UP000177152">
    <property type="component" value="Unassembled WGS sequence"/>
</dbReference>
<comment type="caution">
    <text evidence="1">The sequence shown here is derived from an EMBL/GenBank/DDBJ whole genome shotgun (WGS) entry which is preliminary data.</text>
</comment>
<proteinExistence type="predicted"/>
<dbReference type="AlphaFoldDB" id="A0A1G2K3L1"/>
<evidence type="ECO:0000313" key="2">
    <source>
        <dbReference type="Proteomes" id="UP000177152"/>
    </source>
</evidence>
<name>A0A1G2K3L1_9BACT</name>
<reference evidence="1 2" key="1">
    <citation type="journal article" date="2016" name="Nat. Commun.">
        <title>Thousands of microbial genomes shed light on interconnected biogeochemical processes in an aquifer system.</title>
        <authorList>
            <person name="Anantharaman K."/>
            <person name="Brown C.T."/>
            <person name="Hug L.A."/>
            <person name="Sharon I."/>
            <person name="Castelle C.J."/>
            <person name="Probst A.J."/>
            <person name="Thomas B.C."/>
            <person name="Singh A."/>
            <person name="Wilkins M.J."/>
            <person name="Karaoz U."/>
            <person name="Brodie E.L."/>
            <person name="Williams K.H."/>
            <person name="Hubbard S.S."/>
            <person name="Banfield J.F."/>
        </authorList>
    </citation>
    <scope>NUCLEOTIDE SEQUENCE [LARGE SCALE GENOMIC DNA]</scope>
</reference>
<protein>
    <submittedName>
        <fullName evidence="1">Uncharacterized protein</fullName>
    </submittedName>
</protein>